<dbReference type="CDD" id="cd00452">
    <property type="entry name" value="KDPG_aldolase"/>
    <property type="match status" value="1"/>
</dbReference>
<evidence type="ECO:0000256" key="5">
    <source>
        <dbReference type="ARBA" id="ARBA00023277"/>
    </source>
</evidence>
<dbReference type="InterPro" id="IPR013785">
    <property type="entry name" value="Aldolase_TIM"/>
</dbReference>
<comment type="subunit">
    <text evidence="3">Homotrimer.</text>
</comment>
<organism evidence="6 7">
    <name type="scientific">Lacticaseibacillus paracasei subsp. paracasei CNCM I-4270</name>
    <dbReference type="NCBI Taxonomy" id="1256202"/>
    <lineage>
        <taxon>Bacteria</taxon>
        <taxon>Bacillati</taxon>
        <taxon>Bacillota</taxon>
        <taxon>Bacilli</taxon>
        <taxon>Lactobacillales</taxon>
        <taxon>Lactobacillaceae</taxon>
        <taxon>Lacticaseibacillus</taxon>
    </lineage>
</organism>
<dbReference type="AlphaFoldDB" id="A0A8E0IER0"/>
<evidence type="ECO:0000256" key="3">
    <source>
        <dbReference type="ARBA" id="ARBA00011233"/>
    </source>
</evidence>
<dbReference type="Pfam" id="PF01081">
    <property type="entry name" value="Aldolase"/>
    <property type="match status" value="1"/>
</dbReference>
<comment type="pathway">
    <text evidence="1">Carbohydrate acid metabolism.</text>
</comment>
<dbReference type="PANTHER" id="PTHR30246:SF1">
    <property type="entry name" value="2-DEHYDRO-3-DEOXY-6-PHOSPHOGALACTONATE ALDOLASE-RELATED"/>
    <property type="match status" value="1"/>
</dbReference>
<dbReference type="InterPro" id="IPR000887">
    <property type="entry name" value="Aldlse_KDPG_KHG"/>
</dbReference>
<proteinExistence type="inferred from homology"/>
<evidence type="ECO:0000256" key="2">
    <source>
        <dbReference type="ARBA" id="ARBA00006906"/>
    </source>
</evidence>
<name>A0A8E0IER0_LACPA</name>
<gene>
    <name evidence="6" type="ORF">Lpp77_16052</name>
</gene>
<protein>
    <submittedName>
        <fullName evidence="6">KDPG and KHG aldolase</fullName>
    </submittedName>
</protein>
<keyword evidence="5" id="KW-0119">Carbohydrate metabolism</keyword>
<dbReference type="Gene3D" id="3.20.20.70">
    <property type="entry name" value="Aldolase class I"/>
    <property type="match status" value="1"/>
</dbReference>
<dbReference type="GO" id="GO:0016829">
    <property type="term" value="F:lyase activity"/>
    <property type="evidence" value="ECO:0007669"/>
    <property type="project" value="UniProtKB-KW"/>
</dbReference>
<dbReference type="SUPFAM" id="SSF51569">
    <property type="entry name" value="Aldolase"/>
    <property type="match status" value="1"/>
</dbReference>
<evidence type="ECO:0000256" key="1">
    <source>
        <dbReference type="ARBA" id="ARBA00004761"/>
    </source>
</evidence>
<sequence>MLRKIQTLNHIYQTGLMAIVRVEAERRAIEIAEGCLNGGVDVMEISFTNNSAGETIRFLKKTYRNRLLVGAGTVLDSETARYAILCGADFVIAPNISEKVAETCNRYQVPYAPGCTSYTEAIRALEIGASLVKAFPISNFYGPKLGKIFTTPVPEMPILVSGGVSFDNLSEWIDSGVCAVGVGGLLTQGSQNEITQNATRLSEILITSRNESKSDTSEGQELNQ</sequence>
<dbReference type="EMBL" id="ANJX01000430">
    <property type="protein sequence ID" value="EPC49964.1"/>
    <property type="molecule type" value="Genomic_DNA"/>
</dbReference>
<keyword evidence="4" id="KW-0456">Lyase</keyword>
<evidence type="ECO:0000313" key="6">
    <source>
        <dbReference type="EMBL" id="EPC49964.1"/>
    </source>
</evidence>
<dbReference type="Proteomes" id="UP000014249">
    <property type="component" value="Unassembled WGS sequence"/>
</dbReference>
<evidence type="ECO:0000256" key="4">
    <source>
        <dbReference type="ARBA" id="ARBA00023239"/>
    </source>
</evidence>
<accession>A0A8E0IER0</accession>
<evidence type="ECO:0000313" key="7">
    <source>
        <dbReference type="Proteomes" id="UP000014249"/>
    </source>
</evidence>
<comment type="similarity">
    <text evidence="2">Belongs to the KHG/KDPG aldolase family.</text>
</comment>
<dbReference type="PANTHER" id="PTHR30246">
    <property type="entry name" value="2-KETO-3-DEOXY-6-PHOSPHOGLUCONATE ALDOLASE"/>
    <property type="match status" value="1"/>
</dbReference>
<comment type="caution">
    <text evidence="6">The sequence shown here is derived from an EMBL/GenBank/DDBJ whole genome shotgun (WGS) entry which is preliminary data.</text>
</comment>
<reference evidence="6 7" key="1">
    <citation type="journal article" date="2013" name="PLoS ONE">
        <title>Lactobacillus paracasei comparative genomics: towards species pan-genome definition and exploitation of diversity.</title>
        <authorList>
            <person name="Smokvina T."/>
            <person name="Wels M."/>
            <person name="Polka J."/>
            <person name="Chervaux C."/>
            <person name="Brisse S."/>
            <person name="Boekhorst J."/>
            <person name="van Hylckama Vlieg J.E."/>
            <person name="Siezen R.J."/>
        </authorList>
    </citation>
    <scope>NUCLEOTIDE SEQUENCE [LARGE SCALE GENOMIC DNA]</scope>
    <source>
        <strain evidence="6 7">CNCM I-4270</strain>
    </source>
</reference>